<dbReference type="InterPro" id="IPR000241">
    <property type="entry name" value="RlmKL-like_Mtase"/>
</dbReference>
<evidence type="ECO:0000256" key="2">
    <source>
        <dbReference type="ARBA" id="ARBA00022679"/>
    </source>
</evidence>
<dbReference type="Gene3D" id="3.40.50.150">
    <property type="entry name" value="Vaccinia Virus protein VP39"/>
    <property type="match status" value="1"/>
</dbReference>
<dbReference type="CDD" id="cd02440">
    <property type="entry name" value="AdoMet_MTases"/>
    <property type="match status" value="1"/>
</dbReference>
<evidence type="ECO:0000313" key="4">
    <source>
        <dbReference type="EMBL" id="KAJ9585076.1"/>
    </source>
</evidence>
<dbReference type="GO" id="GO:0032259">
    <property type="term" value="P:methylation"/>
    <property type="evidence" value="ECO:0007669"/>
    <property type="project" value="UniProtKB-KW"/>
</dbReference>
<sequence>MDSNHVPEKPYDIFFGRWIADGQRDVITKLSLKTRKFIGNTSMDPQLSLYMANQALVQYGDIVLDPFVGTGSLLVAASHFGGYVLGSDIDFLMLHGKTRPTRVQKKKQREADESIHTNLQQYGRANQYLDVIVADAALPLWKPTFKVDSIITDRKFNPIEATERIGSTKSYQISDHHLEGHIPSKVEYGLQQIYQDLFKFAAQHLKMGGRLVCWIPIVRVDYTEDKLPTHPCFKLVANSEQVLTTYTSRRLLTLEKHQEPEEELPGSSTDMPVEDFRAKFFKYGEEHRKQKKLRKAQAKEAYLQAVAQQQEERDSSSSER</sequence>
<dbReference type="GO" id="GO:0008168">
    <property type="term" value="F:methyltransferase activity"/>
    <property type="evidence" value="ECO:0007669"/>
    <property type="project" value="UniProtKB-KW"/>
</dbReference>
<evidence type="ECO:0000256" key="1">
    <source>
        <dbReference type="ARBA" id="ARBA00022603"/>
    </source>
</evidence>
<evidence type="ECO:0000259" key="3">
    <source>
        <dbReference type="Pfam" id="PF01170"/>
    </source>
</evidence>
<dbReference type="PIRSF" id="PIRSF017259">
    <property type="entry name" value="tRNA_mtfrase_TRM11"/>
    <property type="match status" value="1"/>
</dbReference>
<comment type="caution">
    <text evidence="4">The sequence shown here is derived from an EMBL/GenBank/DDBJ whole genome shotgun (WGS) entry which is preliminary data.</text>
</comment>
<feature type="domain" description="Ribosomal RNA large subunit methyltransferase K/L-like methyltransferase" evidence="3">
    <location>
        <begin position="34"/>
        <end position="107"/>
    </location>
</feature>
<name>A0AAD7ZR76_DIPPU</name>
<keyword evidence="5" id="KW-1185">Reference proteome</keyword>
<dbReference type="AlphaFoldDB" id="A0AAD7ZR76"/>
<keyword evidence="1" id="KW-0489">Methyltransferase</keyword>
<protein>
    <recommendedName>
        <fullName evidence="3">Ribosomal RNA large subunit methyltransferase K/L-like methyltransferase domain-containing protein</fullName>
    </recommendedName>
</protein>
<keyword evidence="2" id="KW-0808">Transferase</keyword>
<reference evidence="4" key="1">
    <citation type="journal article" date="2023" name="IScience">
        <title>Live-bearing cockroach genome reveals convergent evolutionary mechanisms linked to viviparity in insects and beyond.</title>
        <authorList>
            <person name="Fouks B."/>
            <person name="Harrison M.C."/>
            <person name="Mikhailova A.A."/>
            <person name="Marchal E."/>
            <person name="English S."/>
            <person name="Carruthers M."/>
            <person name="Jennings E.C."/>
            <person name="Chiamaka E.L."/>
            <person name="Frigard R.A."/>
            <person name="Pippel M."/>
            <person name="Attardo G.M."/>
            <person name="Benoit J.B."/>
            <person name="Bornberg-Bauer E."/>
            <person name="Tobe S.S."/>
        </authorList>
    </citation>
    <scope>NUCLEOTIDE SEQUENCE</scope>
    <source>
        <strain evidence="4">Stay&amp;Tobe</strain>
    </source>
</reference>
<accession>A0AAD7ZR76</accession>
<dbReference type="PANTHER" id="PTHR13370:SF3">
    <property type="entry name" value="TRNA (GUANINE(10)-N2)-METHYLTRANSFERASE HOMOLOG"/>
    <property type="match status" value="1"/>
</dbReference>
<dbReference type="SUPFAM" id="SSF53335">
    <property type="entry name" value="S-adenosyl-L-methionine-dependent methyltransferases"/>
    <property type="match status" value="1"/>
</dbReference>
<evidence type="ECO:0000313" key="5">
    <source>
        <dbReference type="Proteomes" id="UP001233999"/>
    </source>
</evidence>
<dbReference type="InterPro" id="IPR029063">
    <property type="entry name" value="SAM-dependent_MTases_sf"/>
</dbReference>
<gene>
    <name evidence="4" type="ORF">L9F63_020584</name>
</gene>
<dbReference type="EMBL" id="JASPKZ010007310">
    <property type="protein sequence ID" value="KAJ9585076.1"/>
    <property type="molecule type" value="Genomic_DNA"/>
</dbReference>
<dbReference type="PANTHER" id="PTHR13370">
    <property type="entry name" value="RNA METHYLASE-RELATED"/>
    <property type="match status" value="1"/>
</dbReference>
<dbReference type="GO" id="GO:0005737">
    <property type="term" value="C:cytoplasm"/>
    <property type="evidence" value="ECO:0007669"/>
    <property type="project" value="TreeGrafter"/>
</dbReference>
<reference evidence="4" key="2">
    <citation type="submission" date="2023-05" db="EMBL/GenBank/DDBJ databases">
        <authorList>
            <person name="Fouks B."/>
        </authorList>
    </citation>
    <scope>NUCLEOTIDE SEQUENCE</scope>
    <source>
        <strain evidence="4">Stay&amp;Tobe</strain>
        <tissue evidence="4">Testes</tissue>
    </source>
</reference>
<dbReference type="Pfam" id="PF01170">
    <property type="entry name" value="UPF0020"/>
    <property type="match status" value="1"/>
</dbReference>
<dbReference type="Proteomes" id="UP001233999">
    <property type="component" value="Unassembled WGS sequence"/>
</dbReference>
<organism evidence="4 5">
    <name type="scientific">Diploptera punctata</name>
    <name type="common">Pacific beetle cockroach</name>
    <dbReference type="NCBI Taxonomy" id="6984"/>
    <lineage>
        <taxon>Eukaryota</taxon>
        <taxon>Metazoa</taxon>
        <taxon>Ecdysozoa</taxon>
        <taxon>Arthropoda</taxon>
        <taxon>Hexapoda</taxon>
        <taxon>Insecta</taxon>
        <taxon>Pterygota</taxon>
        <taxon>Neoptera</taxon>
        <taxon>Polyneoptera</taxon>
        <taxon>Dictyoptera</taxon>
        <taxon>Blattodea</taxon>
        <taxon>Blaberoidea</taxon>
        <taxon>Blaberidae</taxon>
        <taxon>Diplopterinae</taxon>
        <taxon>Diploptera</taxon>
    </lineage>
</organism>
<dbReference type="GO" id="GO:0043527">
    <property type="term" value="C:tRNA methyltransferase complex"/>
    <property type="evidence" value="ECO:0007669"/>
    <property type="project" value="UniProtKB-ARBA"/>
</dbReference>
<proteinExistence type="predicted"/>